<reference evidence="1" key="1">
    <citation type="journal article" date="2012" name="Nature">
        <title>The tomato genome sequence provides insights into fleshy fruit evolution.</title>
        <authorList>
            <consortium name="Tomato Genome Consortium"/>
        </authorList>
    </citation>
    <scope>NUCLEOTIDE SEQUENCE [LARGE SCALE GENOMIC DNA]</scope>
    <source>
        <strain evidence="1">cv. Heinz 1706</strain>
    </source>
</reference>
<dbReference type="Proteomes" id="UP000004994">
    <property type="component" value="Chromosome 6"/>
</dbReference>
<dbReference type="Gramene" id="Solyc06g065035.1.1">
    <property type="protein sequence ID" value="Solyc06g065035.1.1"/>
    <property type="gene ID" value="Solyc06g065035.1"/>
</dbReference>
<protein>
    <submittedName>
        <fullName evidence="1">Uncharacterized protein</fullName>
    </submittedName>
</protein>
<dbReference type="InParanoid" id="A0A3Q7GYQ5"/>
<evidence type="ECO:0000313" key="2">
    <source>
        <dbReference type="Proteomes" id="UP000004994"/>
    </source>
</evidence>
<dbReference type="AlphaFoldDB" id="A0A3Q7GYQ5"/>
<proteinExistence type="predicted"/>
<evidence type="ECO:0000313" key="1">
    <source>
        <dbReference type="EnsemblPlants" id="Solyc06g065035.1.1"/>
    </source>
</evidence>
<organism evidence="1">
    <name type="scientific">Solanum lycopersicum</name>
    <name type="common">Tomato</name>
    <name type="synonym">Lycopersicon esculentum</name>
    <dbReference type="NCBI Taxonomy" id="4081"/>
    <lineage>
        <taxon>Eukaryota</taxon>
        <taxon>Viridiplantae</taxon>
        <taxon>Streptophyta</taxon>
        <taxon>Embryophyta</taxon>
        <taxon>Tracheophyta</taxon>
        <taxon>Spermatophyta</taxon>
        <taxon>Magnoliopsida</taxon>
        <taxon>eudicotyledons</taxon>
        <taxon>Gunneridae</taxon>
        <taxon>Pentapetalae</taxon>
        <taxon>asterids</taxon>
        <taxon>lamiids</taxon>
        <taxon>Solanales</taxon>
        <taxon>Solanaceae</taxon>
        <taxon>Solanoideae</taxon>
        <taxon>Solaneae</taxon>
        <taxon>Solanum</taxon>
        <taxon>Solanum subgen. Lycopersicon</taxon>
    </lineage>
</organism>
<keyword evidence="2" id="KW-1185">Reference proteome</keyword>
<sequence length="123" mass="14148">MVALLKLVPTNRMVFLWLAMPTINHENGFLLKGFDGMAHPTQEPLCHRRTRLMCPIQVVRKPTGLTIFPSDALSNRDKETAQEAPYAKNAEVERETYTFQLDWHLIVEELLQTNHGEYIGNTK</sequence>
<dbReference type="EnsemblPlants" id="Solyc06g065035.1.1">
    <property type="protein sequence ID" value="Solyc06g065035.1.1"/>
    <property type="gene ID" value="Solyc06g065035.1"/>
</dbReference>
<name>A0A3Q7GYQ5_SOLLC</name>
<accession>A0A3Q7GYQ5</accession>
<reference evidence="1" key="2">
    <citation type="submission" date="2019-01" db="UniProtKB">
        <authorList>
            <consortium name="EnsemblPlants"/>
        </authorList>
    </citation>
    <scope>IDENTIFICATION</scope>
    <source>
        <strain evidence="1">cv. Heinz 1706</strain>
    </source>
</reference>